<comment type="caution">
    <text evidence="1">The sequence shown here is derived from an EMBL/GenBank/DDBJ whole genome shotgun (WGS) entry which is preliminary data.</text>
</comment>
<organism evidence="1 2">
    <name type="scientific">Meloidogyne enterolobii</name>
    <name type="common">Root-knot nematode worm</name>
    <name type="synonym">Meloidogyne mayaguensis</name>
    <dbReference type="NCBI Taxonomy" id="390850"/>
    <lineage>
        <taxon>Eukaryota</taxon>
        <taxon>Metazoa</taxon>
        <taxon>Ecdysozoa</taxon>
        <taxon>Nematoda</taxon>
        <taxon>Chromadorea</taxon>
        <taxon>Rhabditida</taxon>
        <taxon>Tylenchina</taxon>
        <taxon>Tylenchomorpha</taxon>
        <taxon>Tylenchoidea</taxon>
        <taxon>Meloidogynidae</taxon>
        <taxon>Meloidogyninae</taxon>
        <taxon>Meloidogyne</taxon>
    </lineage>
</organism>
<accession>A0ACB0YAZ1</accession>
<reference evidence="1" key="1">
    <citation type="submission" date="2023-11" db="EMBL/GenBank/DDBJ databases">
        <authorList>
            <person name="Poullet M."/>
        </authorList>
    </citation>
    <scope>NUCLEOTIDE SEQUENCE</scope>
    <source>
        <strain evidence="1">E1834</strain>
    </source>
</reference>
<protein>
    <submittedName>
        <fullName evidence="1">Uncharacterized protein</fullName>
    </submittedName>
</protein>
<keyword evidence="2" id="KW-1185">Reference proteome</keyword>
<evidence type="ECO:0000313" key="2">
    <source>
        <dbReference type="Proteomes" id="UP001497535"/>
    </source>
</evidence>
<dbReference type="Proteomes" id="UP001497535">
    <property type="component" value="Unassembled WGS sequence"/>
</dbReference>
<gene>
    <name evidence="1" type="ORF">MENTE1834_LOCUS9573</name>
</gene>
<dbReference type="EMBL" id="CAVMJV010000008">
    <property type="protein sequence ID" value="CAK5038223.1"/>
    <property type="molecule type" value="Genomic_DNA"/>
</dbReference>
<proteinExistence type="predicted"/>
<evidence type="ECO:0000313" key="1">
    <source>
        <dbReference type="EMBL" id="CAK5038223.1"/>
    </source>
</evidence>
<sequence length="122" mass="13345">MLQILCIISKFCQSFKKPSFSSWTIVCIGSAIVDIEVISTEETKEPKKGEISYFPAEIKQRAGGVARNHAEALARLGIDVDLISAFGVDLNGDPDIGATFLFKKLEGLENLVCLQICIKIIL</sequence>
<name>A0ACB0YAZ1_MELEN</name>